<dbReference type="EMBL" id="LNQE01001236">
    <property type="protein sequence ID" value="KUG20001.1"/>
    <property type="molecule type" value="Genomic_DNA"/>
</dbReference>
<feature type="region of interest" description="Disordered" evidence="1">
    <location>
        <begin position="24"/>
        <end position="57"/>
    </location>
</feature>
<organism evidence="2">
    <name type="scientific">hydrocarbon metagenome</name>
    <dbReference type="NCBI Taxonomy" id="938273"/>
    <lineage>
        <taxon>unclassified sequences</taxon>
        <taxon>metagenomes</taxon>
        <taxon>ecological metagenomes</taxon>
    </lineage>
</organism>
<protein>
    <submittedName>
        <fullName evidence="2">Uncharacterized protein</fullName>
    </submittedName>
</protein>
<feature type="compositionally biased region" description="Low complexity" evidence="1">
    <location>
        <begin position="31"/>
        <end position="44"/>
    </location>
</feature>
<sequence>MGKDAGGMQEGLPFGEAWSSSYQVCPEPKDSVSSSSPVFGSMQSKPYYGHGSFDAGP</sequence>
<name>A0A0W8FGW4_9ZZZZ</name>
<evidence type="ECO:0000313" key="2">
    <source>
        <dbReference type="EMBL" id="KUG20001.1"/>
    </source>
</evidence>
<proteinExistence type="predicted"/>
<comment type="caution">
    <text evidence="2">The sequence shown here is derived from an EMBL/GenBank/DDBJ whole genome shotgun (WGS) entry which is preliminary data.</text>
</comment>
<gene>
    <name evidence="2" type="ORF">ASZ90_010270</name>
</gene>
<accession>A0A0W8FGW4</accession>
<dbReference type="AlphaFoldDB" id="A0A0W8FGW4"/>
<reference evidence="2" key="1">
    <citation type="journal article" date="2015" name="Proc. Natl. Acad. Sci. U.S.A.">
        <title>Networks of energetic and metabolic interactions define dynamics in microbial communities.</title>
        <authorList>
            <person name="Embree M."/>
            <person name="Liu J.K."/>
            <person name="Al-Bassam M.M."/>
            <person name="Zengler K."/>
        </authorList>
    </citation>
    <scope>NUCLEOTIDE SEQUENCE</scope>
</reference>
<evidence type="ECO:0000256" key="1">
    <source>
        <dbReference type="SAM" id="MobiDB-lite"/>
    </source>
</evidence>